<gene>
    <name evidence="1" type="ordered locus">Slin_7039</name>
</gene>
<dbReference type="AlphaFoldDB" id="D2QW00"/>
<dbReference type="HOGENOM" id="CLU_2398103_0_0_10"/>
<geneLocation type="plasmid" evidence="1 2">
    <name>pSLIN05</name>
</geneLocation>
<dbReference type="RefSeq" id="WP_012931459.1">
    <property type="nucleotide sequence ID" value="NC_013735.1"/>
</dbReference>
<reference evidence="1 2" key="1">
    <citation type="journal article" date="2010" name="Stand. Genomic Sci.">
        <title>Complete genome sequence of Spirosoma linguale type strain (1).</title>
        <authorList>
            <person name="Lail K."/>
            <person name="Sikorski J."/>
            <person name="Saunders E."/>
            <person name="Lapidus A."/>
            <person name="Glavina Del Rio T."/>
            <person name="Copeland A."/>
            <person name="Tice H."/>
            <person name="Cheng J.-F."/>
            <person name="Lucas S."/>
            <person name="Nolan M."/>
            <person name="Bruce D."/>
            <person name="Goodwin L."/>
            <person name="Pitluck S."/>
            <person name="Ivanova N."/>
            <person name="Mavromatis K."/>
            <person name="Ovchinnikova G."/>
            <person name="Pati A."/>
            <person name="Chen A."/>
            <person name="Palaniappan K."/>
            <person name="Land M."/>
            <person name="Hauser L."/>
            <person name="Chang Y.-J."/>
            <person name="Jeffries C.D."/>
            <person name="Chain P."/>
            <person name="Brettin T."/>
            <person name="Detter J.C."/>
            <person name="Schuetze A."/>
            <person name="Rohde M."/>
            <person name="Tindall B.J."/>
            <person name="Goeker M."/>
            <person name="Bristow J."/>
            <person name="Eisen J.A."/>
            <person name="Markowitz V."/>
            <person name="Hugenholtz P."/>
            <person name="Kyrpides N.C."/>
            <person name="Klenk H.-P."/>
            <person name="Chen F."/>
        </authorList>
    </citation>
    <scope>NUCLEOTIDE SEQUENCE [LARGE SCALE GENOMIC DNA]</scope>
    <source>
        <strain evidence="2">ATCC 33905 / DSM 74 / LMG 10896 / Claus 1</strain>
    </source>
</reference>
<keyword evidence="1" id="KW-0614">Plasmid</keyword>
<evidence type="ECO:0000313" key="2">
    <source>
        <dbReference type="Proteomes" id="UP000002028"/>
    </source>
</evidence>
<proteinExistence type="predicted"/>
<sequence length="93" mass="11177">MRTHYFKCYQRGELWSYYKLMSEREPPACEVVNFFRSQPTVELREYDLSDPGQRIDFDAFWDVGVRISAQEYQAAYQRATADRFTLYINGRVQ</sequence>
<keyword evidence="2" id="KW-1185">Reference proteome</keyword>
<protein>
    <submittedName>
        <fullName evidence="1">Uncharacterized protein</fullName>
    </submittedName>
</protein>
<evidence type="ECO:0000313" key="1">
    <source>
        <dbReference type="EMBL" id="ADB42982.1"/>
    </source>
</evidence>
<organism evidence="1 2">
    <name type="scientific">Spirosoma linguale (strain ATCC 33905 / DSM 74 / LMG 10896 / Claus 1)</name>
    <dbReference type="NCBI Taxonomy" id="504472"/>
    <lineage>
        <taxon>Bacteria</taxon>
        <taxon>Pseudomonadati</taxon>
        <taxon>Bacteroidota</taxon>
        <taxon>Cytophagia</taxon>
        <taxon>Cytophagales</taxon>
        <taxon>Cytophagaceae</taxon>
        <taxon>Spirosoma</taxon>
    </lineage>
</organism>
<dbReference type="Proteomes" id="UP000002028">
    <property type="component" value="Plasmid pSLIN05"/>
</dbReference>
<accession>D2QW00</accession>
<dbReference type="KEGG" id="sli:Slin_7039"/>
<name>D2QW00_SPILD</name>
<dbReference type="EMBL" id="CP001774">
    <property type="protein sequence ID" value="ADB42982.1"/>
    <property type="molecule type" value="Genomic_DNA"/>
</dbReference>